<dbReference type="PANTHER" id="PTHR34700">
    <property type="entry name" value="POTASSIUM BINDING PROTEIN KBP"/>
    <property type="match status" value="1"/>
</dbReference>
<gene>
    <name evidence="4" type="ORF">HMPREF1348_00104</name>
</gene>
<dbReference type="PROSITE" id="PS51782">
    <property type="entry name" value="LYSM"/>
    <property type="match status" value="1"/>
</dbReference>
<dbReference type="InterPro" id="IPR052196">
    <property type="entry name" value="Bact_Kbp"/>
</dbReference>
<dbReference type="Gene3D" id="3.10.350.10">
    <property type="entry name" value="LysM domain"/>
    <property type="match status" value="1"/>
</dbReference>
<feature type="region of interest" description="Disordered" evidence="1">
    <location>
        <begin position="115"/>
        <end position="152"/>
    </location>
</feature>
<dbReference type="RefSeq" id="WP_002372355.1">
    <property type="nucleotide sequence ID" value="NZ_JH813127.1"/>
</dbReference>
<feature type="signal peptide" evidence="2">
    <location>
        <begin position="1"/>
        <end position="27"/>
    </location>
</feature>
<keyword evidence="2" id="KW-0732">Signal</keyword>
<dbReference type="Pfam" id="PF01476">
    <property type="entry name" value="LysM"/>
    <property type="match status" value="1"/>
</dbReference>
<dbReference type="PATRIC" id="fig|1134806.3.peg.101"/>
<dbReference type="CDD" id="cd00118">
    <property type="entry name" value="LysM"/>
    <property type="match status" value="1"/>
</dbReference>
<evidence type="ECO:0000256" key="2">
    <source>
        <dbReference type="SAM" id="SignalP"/>
    </source>
</evidence>
<accession>J6KTI2</accession>
<sequence>MTSLKTLLFGTTLAAGAAFFMGTTAHADEAYTVQSGDTLSTISQKYVGDNSLVNAIAESNSISDINLIYSGQQLTIPTEGSAQAAAEPQAAVQEAPVQAEPVQAEQPVVQETVQTETPAAPVAETQPAPAATETAAAPASTSSAKEWIAQKESSGSYTATNGRYIGRYQLDSSYLNGDYSAANQEKVAEQYVASRYGSWEAAKAFWEANGWY</sequence>
<dbReference type="InterPro" id="IPR018392">
    <property type="entry name" value="LysM"/>
</dbReference>
<dbReference type="Proteomes" id="UP000006403">
    <property type="component" value="Unassembled WGS sequence"/>
</dbReference>
<dbReference type="SMART" id="SM00257">
    <property type="entry name" value="LysM"/>
    <property type="match status" value="1"/>
</dbReference>
<name>J6KTI2_ENTFC</name>
<dbReference type="InterPro" id="IPR036779">
    <property type="entry name" value="LysM_dom_sf"/>
</dbReference>
<comment type="caution">
    <text evidence="4">The sequence shown here is derived from an EMBL/GenBank/DDBJ whole genome shotgun (WGS) entry which is preliminary data.</text>
</comment>
<dbReference type="PANTHER" id="PTHR34700:SF4">
    <property type="entry name" value="PHAGE-LIKE ELEMENT PBSX PROTEIN XKDP"/>
    <property type="match status" value="1"/>
</dbReference>
<feature type="chain" id="PRO_5003789038" evidence="2">
    <location>
        <begin position="28"/>
        <end position="212"/>
    </location>
</feature>
<feature type="domain" description="LysM" evidence="3">
    <location>
        <begin position="29"/>
        <end position="76"/>
    </location>
</feature>
<proteinExistence type="predicted"/>
<evidence type="ECO:0000259" key="3">
    <source>
        <dbReference type="PROSITE" id="PS51782"/>
    </source>
</evidence>
<dbReference type="SUPFAM" id="SSF54106">
    <property type="entry name" value="LysM domain"/>
    <property type="match status" value="1"/>
</dbReference>
<dbReference type="EMBL" id="AMBL01000002">
    <property type="protein sequence ID" value="EJY48308.1"/>
    <property type="molecule type" value="Genomic_DNA"/>
</dbReference>
<protein>
    <submittedName>
        <fullName evidence="4">LysM domain protein</fullName>
    </submittedName>
</protein>
<organism evidence="4 5">
    <name type="scientific">Enterococcus faecium 505</name>
    <dbReference type="NCBI Taxonomy" id="1134806"/>
    <lineage>
        <taxon>Bacteria</taxon>
        <taxon>Bacillati</taxon>
        <taxon>Bacillota</taxon>
        <taxon>Bacilli</taxon>
        <taxon>Lactobacillales</taxon>
        <taxon>Enterococcaceae</taxon>
        <taxon>Enterococcus</taxon>
    </lineage>
</organism>
<feature type="compositionally biased region" description="Low complexity" evidence="1">
    <location>
        <begin position="115"/>
        <end position="144"/>
    </location>
</feature>
<reference evidence="4 5" key="1">
    <citation type="submission" date="2012-04" db="EMBL/GenBank/DDBJ databases">
        <authorList>
            <person name="Weinstock G."/>
            <person name="Sodergren E."/>
            <person name="Lobos E.A."/>
            <person name="Fulton L."/>
            <person name="Fulton R."/>
            <person name="Courtney L."/>
            <person name="Fronick C."/>
            <person name="O'Laughlin M."/>
            <person name="Godfrey J."/>
            <person name="Wilson R.M."/>
            <person name="Miner T."/>
            <person name="Farmer C."/>
            <person name="Delehaunty K."/>
            <person name="Cordes M."/>
            <person name="Minx P."/>
            <person name="Tomlinson C."/>
            <person name="Chen J."/>
            <person name="Wollam A."/>
            <person name="Pepin K.H."/>
            <person name="Bhonagiri V."/>
            <person name="Zhang X."/>
            <person name="Suruliraj S."/>
            <person name="Warren W."/>
            <person name="Mitreva M."/>
            <person name="Mardis E.R."/>
            <person name="Wilson R.K."/>
        </authorList>
    </citation>
    <scope>NUCLEOTIDE SEQUENCE [LARGE SCALE GENOMIC DNA]</scope>
    <source>
        <strain evidence="4 5">505</strain>
    </source>
</reference>
<dbReference type="AlphaFoldDB" id="J6KTI2"/>
<dbReference type="HOGENOM" id="CLU_077123_0_2_9"/>
<evidence type="ECO:0000313" key="5">
    <source>
        <dbReference type="Proteomes" id="UP000006403"/>
    </source>
</evidence>
<evidence type="ECO:0000313" key="4">
    <source>
        <dbReference type="EMBL" id="EJY48308.1"/>
    </source>
</evidence>
<evidence type="ECO:0000256" key="1">
    <source>
        <dbReference type="SAM" id="MobiDB-lite"/>
    </source>
</evidence>